<dbReference type="EMBL" id="LN609528">
    <property type="protein sequence ID" value="CEF61978.1"/>
    <property type="molecule type" value="Genomic_DNA"/>
</dbReference>
<dbReference type="GO" id="GO:0005634">
    <property type="term" value="C:nucleus"/>
    <property type="evidence" value="ECO:0007669"/>
    <property type="project" value="TreeGrafter"/>
</dbReference>
<dbReference type="GO" id="GO:0005524">
    <property type="term" value="F:ATP binding"/>
    <property type="evidence" value="ECO:0007669"/>
    <property type="project" value="UniProtKB-KW"/>
</dbReference>
<keyword evidence="2" id="KW-0808">Transferase</keyword>
<dbReference type="PANTHER" id="PTHR12755">
    <property type="entry name" value="CLEAVAGE/POLYADENYLATION FACTOR IA SUBUNIT CLP1P"/>
    <property type="match status" value="1"/>
</dbReference>
<keyword evidence="3" id="KW-0547">Nucleotide-binding</keyword>
<dbReference type="OrthoDB" id="2405412at2759"/>
<dbReference type="GeneID" id="36374343"/>
<evidence type="ECO:0000313" key="7">
    <source>
        <dbReference type="EMBL" id="CEF61978.1"/>
    </source>
</evidence>
<evidence type="ECO:0000256" key="2">
    <source>
        <dbReference type="ARBA" id="ARBA00022679"/>
    </source>
</evidence>
<evidence type="ECO:0000256" key="3">
    <source>
        <dbReference type="ARBA" id="ARBA00022741"/>
    </source>
</evidence>
<dbReference type="InterPro" id="IPR032319">
    <property type="entry name" value="CLP1_P"/>
</dbReference>
<dbReference type="InterPro" id="IPR045116">
    <property type="entry name" value="Clp1/Grc3"/>
</dbReference>
<keyword evidence="5" id="KW-0067">ATP-binding</keyword>
<dbReference type="RefSeq" id="XP_024501180.1">
    <property type="nucleotide sequence ID" value="XM_024647065.1"/>
</dbReference>
<keyword evidence="8" id="KW-1185">Reference proteome</keyword>
<dbReference type="Gene3D" id="3.40.50.300">
    <property type="entry name" value="P-loop containing nucleotide triphosphate hydrolases"/>
    <property type="match status" value="1"/>
</dbReference>
<organism evidence="7">
    <name type="scientific">Strongyloides ratti</name>
    <name type="common">Parasitic roundworm</name>
    <dbReference type="NCBI Taxonomy" id="34506"/>
    <lineage>
        <taxon>Eukaryota</taxon>
        <taxon>Metazoa</taxon>
        <taxon>Ecdysozoa</taxon>
        <taxon>Nematoda</taxon>
        <taxon>Chromadorea</taxon>
        <taxon>Rhabditida</taxon>
        <taxon>Tylenchina</taxon>
        <taxon>Panagrolaimomorpha</taxon>
        <taxon>Strongyloidoidea</taxon>
        <taxon>Strongyloididae</taxon>
        <taxon>Strongyloides</taxon>
    </lineage>
</organism>
<dbReference type="InterPro" id="IPR027417">
    <property type="entry name" value="P-loop_NTPase"/>
</dbReference>
<evidence type="ECO:0000259" key="6">
    <source>
        <dbReference type="Pfam" id="PF16575"/>
    </source>
</evidence>
<evidence type="ECO:0000313" key="8">
    <source>
        <dbReference type="Proteomes" id="UP000035682"/>
    </source>
</evidence>
<feature type="domain" description="Clp1 P-loop" evidence="6">
    <location>
        <begin position="202"/>
        <end position="365"/>
    </location>
</feature>
<dbReference type="AlphaFoldDB" id="A0A090MU43"/>
<dbReference type="STRING" id="34506.A0A090MU43"/>
<dbReference type="GO" id="GO:0000448">
    <property type="term" value="P:cleavage in ITS2 between 5.8S rRNA and LSU-rRNA of tricistronic rRNA transcript (SSU-rRNA, 5.8S rRNA, LSU-rRNA)"/>
    <property type="evidence" value="ECO:0007669"/>
    <property type="project" value="TreeGrafter"/>
</dbReference>
<reference evidence="9" key="2">
    <citation type="submission" date="2020-12" db="UniProtKB">
        <authorList>
            <consortium name="WormBaseParasite"/>
        </authorList>
    </citation>
    <scope>IDENTIFICATION</scope>
</reference>
<dbReference type="WBParaSite" id="SRAE_1000025400.1">
    <property type="protein sequence ID" value="SRAE_1000025400.1"/>
    <property type="gene ID" value="WBGene00256848"/>
</dbReference>
<dbReference type="PANTHER" id="PTHR12755:SF3">
    <property type="entry name" value="POLYNUCLEOTIDE 5'-HYDROXYL-KINASE NOL9"/>
    <property type="match status" value="1"/>
</dbReference>
<dbReference type="WormBase" id="SRAE_1000025400">
    <property type="protein sequence ID" value="SRP00327"/>
    <property type="gene ID" value="WBGene00256848"/>
</dbReference>
<proteinExistence type="inferred from homology"/>
<gene>
    <name evidence="7 9 10" type="ORF">SRAE_1000025400</name>
</gene>
<reference evidence="7 8" key="1">
    <citation type="submission" date="2014-09" db="EMBL/GenBank/DDBJ databases">
        <authorList>
            <person name="Martin A.A."/>
        </authorList>
    </citation>
    <scope>NUCLEOTIDE SEQUENCE</scope>
    <source>
        <strain evidence="8">ED321</strain>
        <strain evidence="7">ED321 Heterogonic</strain>
    </source>
</reference>
<evidence type="ECO:0000256" key="1">
    <source>
        <dbReference type="ARBA" id="ARBA00011003"/>
    </source>
</evidence>
<evidence type="ECO:0000256" key="4">
    <source>
        <dbReference type="ARBA" id="ARBA00022777"/>
    </source>
</evidence>
<evidence type="ECO:0000313" key="10">
    <source>
        <dbReference type="WormBase" id="SRAE_1000025400"/>
    </source>
</evidence>
<evidence type="ECO:0000256" key="5">
    <source>
        <dbReference type="ARBA" id="ARBA00022840"/>
    </source>
</evidence>
<name>A0A090MU43_STRRB</name>
<evidence type="ECO:0000313" key="9">
    <source>
        <dbReference type="WBParaSite" id="SRAE_1000025400.1"/>
    </source>
</evidence>
<dbReference type="CTD" id="36374343"/>
<accession>A0A090MU43</accession>
<dbReference type="Proteomes" id="UP000035682">
    <property type="component" value="Unplaced"/>
</dbReference>
<dbReference type="GO" id="GO:0051731">
    <property type="term" value="F:polynucleotide 5'-hydroxyl-kinase activity"/>
    <property type="evidence" value="ECO:0007669"/>
    <property type="project" value="InterPro"/>
</dbReference>
<protein>
    <submittedName>
        <fullName evidence="7 9">Polynucleotide 5'-hydroxyl-kinase NOL9</fullName>
    </submittedName>
</protein>
<keyword evidence="4 7" id="KW-0418">Kinase</keyword>
<sequence length="595" mass="68856">MHNVEIFNLSDENGLIMIFHQSENVKKNEYILFGGFCEIAVIYGRIMIQGYKIDSTNSSISEPFFISSFRKSREQITITNITEKLEIDDGKNQNTLLELFPYDKECIYKLCKSIKNNSAVLHLKRNETPLLLKLKALYPNYLHVPGYAIETKLFRDAAILNKQRYVRDNYYLSYGVQAKLKEIIQKLSNVKTGKVIKILTYGSSENGLSALNKYIANSCLNIKNCNVYWGELNVEQPEFTPPGVVSLTHVTEPILTDSYLHVNPNIVYSLFYGKNYIENMDPKYITVVSALISEFVKITNKDKSLSYLLILNTMPLRGSEKRDFITTIVSISSPDDLFLCCQGKPFKYIPTNFDSNKIIVVEAPIDVNGNKRTGGNESYENDRGELKRIPFSAYFARYITNLPKTAFALNLIQWPFYQICFSQIKLHIQDKFITFESETFDDALNVVLVALCTMTEVNNGGFYTHNLNDKGSLQLLNPNFKGFYKRINHRKTNLLFVGYGIITNIDKKRELFDIFTPISREKLLDVNVLVKPNFFNIPSEMLFLQHDCEYSYSKGNYNDKEWFAWNKDLSRIVDINDKTDYRNYNDIDYKRIRES</sequence>
<dbReference type="Pfam" id="PF16575">
    <property type="entry name" value="CLP1_P"/>
    <property type="match status" value="1"/>
</dbReference>
<comment type="similarity">
    <text evidence="1">Belongs to the Clp1 family. NOL9/GRC3 subfamily.</text>
</comment>